<accession>A0ABY5YCF2</accession>
<dbReference type="EMBL" id="CP104213">
    <property type="protein sequence ID" value="UWX62732.1"/>
    <property type="molecule type" value="Genomic_DNA"/>
</dbReference>
<name>A0ABY5YCF2_9DEIO</name>
<evidence type="ECO:0000313" key="2">
    <source>
        <dbReference type="Proteomes" id="UP001060261"/>
    </source>
</evidence>
<reference evidence="1" key="1">
    <citation type="submission" date="2022-09" db="EMBL/GenBank/DDBJ databases">
        <title>genome sequence of Deinococcus rubellus.</title>
        <authorList>
            <person name="Srinivasan S."/>
        </authorList>
    </citation>
    <scope>NUCLEOTIDE SEQUENCE</scope>
    <source>
        <strain evidence="1">Ant6</strain>
    </source>
</reference>
<gene>
    <name evidence="1" type="ORF">N0D28_08090</name>
</gene>
<protein>
    <submittedName>
        <fullName evidence="1">Uncharacterized protein</fullName>
    </submittedName>
</protein>
<organism evidence="1 2">
    <name type="scientific">Deinococcus rubellus</name>
    <dbReference type="NCBI Taxonomy" id="1889240"/>
    <lineage>
        <taxon>Bacteria</taxon>
        <taxon>Thermotogati</taxon>
        <taxon>Deinococcota</taxon>
        <taxon>Deinococci</taxon>
        <taxon>Deinococcales</taxon>
        <taxon>Deinococcaceae</taxon>
        <taxon>Deinococcus</taxon>
    </lineage>
</organism>
<proteinExistence type="predicted"/>
<keyword evidence="2" id="KW-1185">Reference proteome</keyword>
<dbReference type="Proteomes" id="UP001060261">
    <property type="component" value="Chromosome"/>
</dbReference>
<evidence type="ECO:0000313" key="1">
    <source>
        <dbReference type="EMBL" id="UWX62732.1"/>
    </source>
</evidence>
<dbReference type="RefSeq" id="WP_260559027.1">
    <property type="nucleotide sequence ID" value="NZ_BAABEC010000059.1"/>
</dbReference>
<sequence length="196" mass="21251">MIAVLIVLVVFGSIFGGSALITSIAGQNKLRLLQEKRAIAELETAAKRPAPLLAPTLSDPHAAPVLALKLPEPQRSQALGLLCQIQDAPAGLDARSTYLVKQTQADYLPQTLRAYLDLTDGARQRLATQGMDAQTLLSEQLDLMTQGVREALKLDHAAADRMLTQGRFLRERFQGAAELGELSLPEPHSRVPLDKV</sequence>